<evidence type="ECO:0000313" key="5">
    <source>
        <dbReference type="Proteomes" id="UP000262073"/>
    </source>
</evidence>
<evidence type="ECO:0000313" key="4">
    <source>
        <dbReference type="EMBL" id="AXR05970.1"/>
    </source>
</evidence>
<keyword evidence="4" id="KW-0328">Glycosyltransferase</keyword>
<dbReference type="GO" id="GO:0000287">
    <property type="term" value="F:magnesium ion binding"/>
    <property type="evidence" value="ECO:0007669"/>
    <property type="project" value="TreeGrafter"/>
</dbReference>
<dbReference type="Proteomes" id="UP000262073">
    <property type="component" value="Chromosome"/>
</dbReference>
<dbReference type="Gene3D" id="3.40.50.2020">
    <property type="match status" value="1"/>
</dbReference>
<dbReference type="SUPFAM" id="SSF53271">
    <property type="entry name" value="PRTase-like"/>
    <property type="match status" value="1"/>
</dbReference>
<accession>A0A346NKB3</accession>
<dbReference type="GO" id="GO:0032264">
    <property type="term" value="P:IMP salvage"/>
    <property type="evidence" value="ECO:0007669"/>
    <property type="project" value="TreeGrafter"/>
</dbReference>
<dbReference type="Pfam" id="PF00156">
    <property type="entry name" value="Pribosyltran"/>
    <property type="match status" value="1"/>
</dbReference>
<evidence type="ECO:0000259" key="3">
    <source>
        <dbReference type="Pfam" id="PF00156"/>
    </source>
</evidence>
<dbReference type="GO" id="GO:0032263">
    <property type="term" value="P:GMP salvage"/>
    <property type="evidence" value="ECO:0007669"/>
    <property type="project" value="TreeGrafter"/>
</dbReference>
<comment type="catalytic activity">
    <reaction evidence="2">
        <text>IMP + diphosphate = hypoxanthine + 5-phospho-alpha-D-ribose 1-diphosphate</text>
        <dbReference type="Rhea" id="RHEA:17973"/>
        <dbReference type="ChEBI" id="CHEBI:17368"/>
        <dbReference type="ChEBI" id="CHEBI:33019"/>
        <dbReference type="ChEBI" id="CHEBI:58017"/>
        <dbReference type="ChEBI" id="CHEBI:58053"/>
        <dbReference type="EC" id="2.4.2.8"/>
    </reaction>
    <physiologicalReaction direction="right-to-left" evidence="2">
        <dbReference type="Rhea" id="RHEA:17975"/>
    </physiologicalReaction>
</comment>
<sequence>MLTIHDEDVLFTALQIQQGVAQVAAKLNHRYQDLVMITVVPGGLFFSADLARQLTAKLSIDTISCPHTPGENENRSPIIFQQNVQLTGRDVVLVDDAIESGGTMARLVSYLTQHYQPRSLAVATLFVKAARRTIEIPQYYAYEVDTADLLVGYGLPWNDQYRNLPYIACLPASTR</sequence>
<organism evidence="4 5">
    <name type="scientific">Salinimonas sediminis</name>
    <dbReference type="NCBI Taxonomy" id="2303538"/>
    <lineage>
        <taxon>Bacteria</taxon>
        <taxon>Pseudomonadati</taxon>
        <taxon>Pseudomonadota</taxon>
        <taxon>Gammaproteobacteria</taxon>
        <taxon>Alteromonadales</taxon>
        <taxon>Alteromonadaceae</taxon>
        <taxon>Alteromonas/Salinimonas group</taxon>
        <taxon>Salinimonas</taxon>
    </lineage>
</organism>
<dbReference type="GO" id="GO:0005829">
    <property type="term" value="C:cytosol"/>
    <property type="evidence" value="ECO:0007669"/>
    <property type="project" value="TreeGrafter"/>
</dbReference>
<dbReference type="KEGG" id="salm:D0Y50_05995"/>
<proteinExistence type="predicted"/>
<reference evidence="4 5" key="1">
    <citation type="submission" date="2018-08" db="EMBL/GenBank/DDBJ databases">
        <title>Salinimonas sediminis sp. nov., a piezophilic bacterium isolated from a deep-sea sediment sample from the New Britain Trench.</title>
        <authorList>
            <person name="Cao J."/>
        </authorList>
    </citation>
    <scope>NUCLEOTIDE SEQUENCE [LARGE SCALE GENOMIC DNA]</scope>
    <source>
        <strain evidence="4 5">N102</strain>
    </source>
</reference>
<dbReference type="CDD" id="cd06223">
    <property type="entry name" value="PRTases_typeI"/>
    <property type="match status" value="1"/>
</dbReference>
<protein>
    <submittedName>
        <fullName evidence="4">Hypoxanthine phosphoribosyltransferase</fullName>
    </submittedName>
</protein>
<dbReference type="RefSeq" id="WP_108566586.1">
    <property type="nucleotide sequence ID" value="NZ_CP031769.1"/>
</dbReference>
<dbReference type="GO" id="GO:0004422">
    <property type="term" value="F:hypoxanthine phosphoribosyltransferase activity"/>
    <property type="evidence" value="ECO:0007669"/>
    <property type="project" value="TreeGrafter"/>
</dbReference>
<dbReference type="InterPro" id="IPR029057">
    <property type="entry name" value="PRTase-like"/>
</dbReference>
<keyword evidence="4" id="KW-0808">Transferase</keyword>
<dbReference type="GO" id="GO:0006178">
    <property type="term" value="P:guanine salvage"/>
    <property type="evidence" value="ECO:0007669"/>
    <property type="project" value="TreeGrafter"/>
</dbReference>
<dbReference type="EMBL" id="CP031769">
    <property type="protein sequence ID" value="AXR05970.1"/>
    <property type="molecule type" value="Genomic_DNA"/>
</dbReference>
<gene>
    <name evidence="4" type="ORF">D0Y50_05995</name>
</gene>
<dbReference type="PANTHER" id="PTHR43340">
    <property type="entry name" value="HYPOXANTHINE-GUANINE PHOSPHORIBOSYLTRANSFERASE"/>
    <property type="match status" value="1"/>
</dbReference>
<evidence type="ECO:0000256" key="2">
    <source>
        <dbReference type="ARBA" id="ARBA00049402"/>
    </source>
</evidence>
<name>A0A346NKB3_9ALTE</name>
<dbReference type="GO" id="GO:0046100">
    <property type="term" value="P:hypoxanthine metabolic process"/>
    <property type="evidence" value="ECO:0007669"/>
    <property type="project" value="TreeGrafter"/>
</dbReference>
<dbReference type="InterPro" id="IPR000836">
    <property type="entry name" value="PRTase_dom"/>
</dbReference>
<feature type="domain" description="Phosphoribosyltransferase" evidence="3">
    <location>
        <begin position="15"/>
        <end position="146"/>
    </location>
</feature>
<dbReference type="InterPro" id="IPR050408">
    <property type="entry name" value="HGPRT"/>
</dbReference>
<dbReference type="PANTHER" id="PTHR43340:SF1">
    <property type="entry name" value="HYPOXANTHINE PHOSPHORIBOSYLTRANSFERASE"/>
    <property type="match status" value="1"/>
</dbReference>
<evidence type="ECO:0000256" key="1">
    <source>
        <dbReference type="ARBA" id="ARBA00048811"/>
    </source>
</evidence>
<comment type="catalytic activity">
    <reaction evidence="1">
        <text>GMP + diphosphate = guanine + 5-phospho-alpha-D-ribose 1-diphosphate</text>
        <dbReference type="Rhea" id="RHEA:25424"/>
        <dbReference type="ChEBI" id="CHEBI:16235"/>
        <dbReference type="ChEBI" id="CHEBI:33019"/>
        <dbReference type="ChEBI" id="CHEBI:58017"/>
        <dbReference type="ChEBI" id="CHEBI:58115"/>
        <dbReference type="EC" id="2.4.2.8"/>
    </reaction>
    <physiologicalReaction direction="right-to-left" evidence="1">
        <dbReference type="Rhea" id="RHEA:25426"/>
    </physiologicalReaction>
</comment>
<dbReference type="OrthoDB" id="6577094at2"/>
<keyword evidence="5" id="KW-1185">Reference proteome</keyword>
<dbReference type="AlphaFoldDB" id="A0A346NKB3"/>